<evidence type="ECO:0000313" key="6">
    <source>
        <dbReference type="EMBL" id="CAH0364331.1"/>
    </source>
</evidence>
<gene>
    <name evidence="6" type="ORF">PECAL_1P06880</name>
</gene>
<evidence type="ECO:0000259" key="4">
    <source>
        <dbReference type="Pfam" id="PF01170"/>
    </source>
</evidence>
<dbReference type="Proteomes" id="UP000789595">
    <property type="component" value="Unassembled WGS sequence"/>
</dbReference>
<keyword evidence="2" id="KW-0808">Transferase</keyword>
<dbReference type="SUPFAM" id="SSF53335">
    <property type="entry name" value="S-adenosyl-L-methionine-dependent methyltransferases"/>
    <property type="match status" value="1"/>
</dbReference>
<dbReference type="InterPro" id="IPR029063">
    <property type="entry name" value="SAM-dependent_MTases_sf"/>
</dbReference>
<dbReference type="GO" id="GO:0005737">
    <property type="term" value="C:cytoplasm"/>
    <property type="evidence" value="ECO:0007669"/>
    <property type="project" value="TreeGrafter"/>
</dbReference>
<proteinExistence type="predicted"/>
<dbReference type="PANTHER" id="PTHR13370">
    <property type="entry name" value="RNA METHYLASE-RELATED"/>
    <property type="match status" value="1"/>
</dbReference>
<sequence length="428" mass="45792">MPRSHVLLLLSACAWSLHPYRVVFRDVHAAFRSEDIHSAAHDLGGRVEHVSTTSARLHLPDDAAAATLAERSVLVRYVLEEWGAGATLREAASQARIPSDGSLANGASWRVRVQAAGRRTGLVNAHDPVLFKELGGVLDELPGPVRLKDAEEDVAVLLRGETVVVGRVVARGCAAQLLSQYRVADRAYRGSTTMDATLAFVTASFARVRPGDLVLDPFCGTGGNLLAACHMSRRPGIGADADARTLLRGTANCENGSLKLDARLRKAQNMANVGGRREKKRGEPSLASDASIRRNFLDRGLDPPRLVVSDVAALDGRLDDEEYYFDGGFVPVDAVDAIVCDPPYGVRERVDVGVEGAAPWRPALFELAAKRLRAGRRLAFWVPSSQAAAPELSSEIGHELPPSLSVVAAATQALGGTRARTLLAVEKS</sequence>
<protein>
    <submittedName>
        <fullName evidence="6">Uncharacterized protein</fullName>
    </submittedName>
</protein>
<feature type="chain" id="PRO_5035303036" evidence="3">
    <location>
        <begin position="17"/>
        <end position="428"/>
    </location>
</feature>
<feature type="signal peptide" evidence="3">
    <location>
        <begin position="1"/>
        <end position="16"/>
    </location>
</feature>
<evidence type="ECO:0000256" key="1">
    <source>
        <dbReference type="ARBA" id="ARBA00022603"/>
    </source>
</evidence>
<dbReference type="GO" id="GO:0032259">
    <property type="term" value="P:methylation"/>
    <property type="evidence" value="ECO:0007669"/>
    <property type="project" value="UniProtKB-KW"/>
</dbReference>
<comment type="caution">
    <text evidence="6">The sequence shown here is derived from an EMBL/GenBank/DDBJ whole genome shotgun (WGS) entry which is preliminary data.</text>
</comment>
<evidence type="ECO:0000259" key="5">
    <source>
        <dbReference type="Pfam" id="PF25904"/>
    </source>
</evidence>
<feature type="domain" description="Ribosomal RNA large subunit methyltransferase K/L-like methyltransferase" evidence="4">
    <location>
        <begin position="186"/>
        <end position="236"/>
    </location>
</feature>
<keyword evidence="7" id="KW-1185">Reference proteome</keyword>
<organism evidence="6 7">
    <name type="scientific">Pelagomonas calceolata</name>
    <dbReference type="NCBI Taxonomy" id="35677"/>
    <lineage>
        <taxon>Eukaryota</taxon>
        <taxon>Sar</taxon>
        <taxon>Stramenopiles</taxon>
        <taxon>Ochrophyta</taxon>
        <taxon>Pelagophyceae</taxon>
        <taxon>Pelagomonadales</taxon>
        <taxon>Pelagomonadaceae</taxon>
        <taxon>Pelagomonas</taxon>
    </lineage>
</organism>
<dbReference type="EMBL" id="CAKKNE010000001">
    <property type="protein sequence ID" value="CAH0364331.1"/>
    <property type="molecule type" value="Genomic_DNA"/>
</dbReference>
<dbReference type="InterPro" id="IPR000241">
    <property type="entry name" value="RlmKL-like_Mtase"/>
</dbReference>
<dbReference type="AlphaFoldDB" id="A0A8J2WWL9"/>
<evidence type="ECO:0000313" key="7">
    <source>
        <dbReference type="Proteomes" id="UP000789595"/>
    </source>
</evidence>
<dbReference type="InterPro" id="IPR002052">
    <property type="entry name" value="DNA_methylase_N6_adenine_CS"/>
</dbReference>
<evidence type="ECO:0000256" key="3">
    <source>
        <dbReference type="SAM" id="SignalP"/>
    </source>
</evidence>
<keyword evidence="1" id="KW-0489">Methyltransferase</keyword>
<dbReference type="PROSITE" id="PS00092">
    <property type="entry name" value="N6_MTASE"/>
    <property type="match status" value="1"/>
</dbReference>
<dbReference type="Pfam" id="PF25904">
    <property type="entry name" value="Tmrp11_N"/>
    <property type="match status" value="1"/>
</dbReference>
<reference evidence="6" key="1">
    <citation type="submission" date="2021-11" db="EMBL/GenBank/DDBJ databases">
        <authorList>
            <consortium name="Genoscope - CEA"/>
            <person name="William W."/>
        </authorList>
    </citation>
    <scope>NUCLEOTIDE SEQUENCE</scope>
</reference>
<dbReference type="Gene3D" id="3.40.50.150">
    <property type="entry name" value="Vaccinia Virus protein VP39"/>
    <property type="match status" value="1"/>
</dbReference>
<dbReference type="GO" id="GO:0003676">
    <property type="term" value="F:nucleic acid binding"/>
    <property type="evidence" value="ECO:0007669"/>
    <property type="project" value="InterPro"/>
</dbReference>
<dbReference type="GO" id="GO:0043527">
    <property type="term" value="C:tRNA methyltransferase complex"/>
    <property type="evidence" value="ECO:0007669"/>
    <property type="project" value="UniProtKB-ARBA"/>
</dbReference>
<dbReference type="Pfam" id="PF01170">
    <property type="entry name" value="UPF0020"/>
    <property type="match status" value="1"/>
</dbReference>
<keyword evidence="3" id="KW-0732">Signal</keyword>
<dbReference type="GO" id="GO:0008168">
    <property type="term" value="F:methyltransferase activity"/>
    <property type="evidence" value="ECO:0007669"/>
    <property type="project" value="UniProtKB-KW"/>
</dbReference>
<dbReference type="InterPro" id="IPR059073">
    <property type="entry name" value="TRMT11_N"/>
</dbReference>
<feature type="domain" description="tRNA (guanine(10)-N(2))-methyltransferase TRMT11 N-terminal" evidence="5">
    <location>
        <begin position="20"/>
        <end position="99"/>
    </location>
</feature>
<dbReference type="PANTHER" id="PTHR13370:SF3">
    <property type="entry name" value="TRNA (GUANINE(10)-N2)-METHYLTRANSFERASE HOMOLOG"/>
    <property type="match status" value="1"/>
</dbReference>
<accession>A0A8J2WWL9</accession>
<name>A0A8J2WWL9_9STRA</name>
<evidence type="ECO:0000256" key="2">
    <source>
        <dbReference type="ARBA" id="ARBA00022679"/>
    </source>
</evidence>
<dbReference type="OrthoDB" id="296065at2759"/>
<dbReference type="PIRSF" id="PIRSF017259">
    <property type="entry name" value="tRNA_mtfrase_TRM11"/>
    <property type="match status" value="1"/>
</dbReference>